<feature type="domain" description="FAD dependent oxidoreductase" evidence="6">
    <location>
        <begin position="6"/>
        <end position="392"/>
    </location>
</feature>
<evidence type="ECO:0000256" key="3">
    <source>
        <dbReference type="ARBA" id="ARBA00022827"/>
    </source>
</evidence>
<dbReference type="EMBL" id="CP001649">
    <property type="protein sequence ID" value="ACS80768.1"/>
    <property type="molecule type" value="Genomic_DNA"/>
</dbReference>
<proteinExistence type="inferred from homology"/>
<comment type="cofactor">
    <cofactor evidence="1">
        <name>FAD</name>
        <dbReference type="ChEBI" id="CHEBI:57692"/>
    </cofactor>
</comment>
<dbReference type="KEGG" id="dsa:Desal_2714"/>
<evidence type="ECO:0000256" key="4">
    <source>
        <dbReference type="ARBA" id="ARBA00023002"/>
    </source>
</evidence>
<name>C6BZD1_MARSD</name>
<dbReference type="PANTHER" id="PTHR43104:SF2">
    <property type="entry name" value="L-2-HYDROXYGLUTARATE DEHYDROGENASE, MITOCHONDRIAL"/>
    <property type="match status" value="1"/>
</dbReference>
<sequence>MKTAEIMICGAGIVGLTVARELISRGYKDILIIDKESEIAKHASGRNSGVLHAGIYYAPGSLRAVSCLSGNFRMKEYCREKGLPLLETGKVIVARNESELATLHELYNRATANGAKVEIIDKQRLAEIEPNAKTTKEALFSHYTAVVDPRAVMQSLYNDLQSSGKVSFMLGTKFITAKSNNNIVTDKGEISCGLFINAAGAYSDQVARPFGFGEGYQLIPFKGIYKKLKKEKAHTIKGSIYPVPNIKNPFLGIHFTRGASGDVYLGPTAIPAFGRENYGILSGLDKEAFDIMLRDAILFFKNPKFRSVAFEEPRKYFFKCFFNDAKELVKELSPSDIESTPKVGIRPQLVDLKRNELVMDFLVESDKKSVHVLNAISPAFTSSMYFAEMIVENYIH</sequence>
<evidence type="ECO:0000256" key="5">
    <source>
        <dbReference type="ARBA" id="ARBA00037941"/>
    </source>
</evidence>
<evidence type="ECO:0000313" key="8">
    <source>
        <dbReference type="Proteomes" id="UP000002601"/>
    </source>
</evidence>
<dbReference type="PANTHER" id="PTHR43104">
    <property type="entry name" value="L-2-HYDROXYGLUTARATE DEHYDROGENASE, MITOCHONDRIAL"/>
    <property type="match status" value="1"/>
</dbReference>
<gene>
    <name evidence="7" type="ordered locus">Desal_2714</name>
</gene>
<evidence type="ECO:0000256" key="2">
    <source>
        <dbReference type="ARBA" id="ARBA00022630"/>
    </source>
</evidence>
<dbReference type="InterPro" id="IPR006076">
    <property type="entry name" value="FAD-dep_OxRdtase"/>
</dbReference>
<organism evidence="7 8">
    <name type="scientific">Maridesulfovibrio salexigens (strain ATCC 14822 / DSM 2638 / NCIMB 8403 / VKM B-1763)</name>
    <name type="common">Desulfovibrio salexigens</name>
    <dbReference type="NCBI Taxonomy" id="526222"/>
    <lineage>
        <taxon>Bacteria</taxon>
        <taxon>Pseudomonadati</taxon>
        <taxon>Thermodesulfobacteriota</taxon>
        <taxon>Desulfovibrionia</taxon>
        <taxon>Desulfovibrionales</taxon>
        <taxon>Desulfovibrionaceae</taxon>
        <taxon>Maridesulfovibrio</taxon>
    </lineage>
</organism>
<dbReference type="HOGENOM" id="CLU_024775_0_1_7"/>
<dbReference type="InterPro" id="IPR036188">
    <property type="entry name" value="FAD/NAD-bd_sf"/>
</dbReference>
<evidence type="ECO:0000259" key="6">
    <source>
        <dbReference type="Pfam" id="PF01266"/>
    </source>
</evidence>
<dbReference type="Proteomes" id="UP000002601">
    <property type="component" value="Chromosome"/>
</dbReference>
<keyword evidence="2" id="KW-0285">Flavoprotein</keyword>
<reference evidence="7 8" key="1">
    <citation type="submission" date="2009-06" db="EMBL/GenBank/DDBJ databases">
        <title>Complete sequence of Desulfovibrio salexigens DSM 2638.</title>
        <authorList>
            <consortium name="US DOE Joint Genome Institute"/>
            <person name="Lucas S."/>
            <person name="Copeland A."/>
            <person name="Lapidus A."/>
            <person name="Glavina del Rio T."/>
            <person name="Tice H."/>
            <person name="Bruce D."/>
            <person name="Goodwin L."/>
            <person name="Pitluck S."/>
            <person name="Munk A.C."/>
            <person name="Brettin T."/>
            <person name="Detter J.C."/>
            <person name="Han C."/>
            <person name="Tapia R."/>
            <person name="Larimer F."/>
            <person name="Land M."/>
            <person name="Hauser L."/>
            <person name="Kyrpides N."/>
            <person name="Anderson I."/>
            <person name="Wall J.D."/>
            <person name="Arkin A.P."/>
            <person name="Dehal P."/>
            <person name="Chivian D."/>
            <person name="Giles B."/>
            <person name="Hazen T.C."/>
        </authorList>
    </citation>
    <scope>NUCLEOTIDE SEQUENCE [LARGE SCALE GENOMIC DNA]</scope>
    <source>
        <strain evidence="8">ATCC 14822 / DSM 2638 / NCIMB 8403 / VKM B-1763</strain>
    </source>
</reference>
<dbReference type="RefSeq" id="WP_015852584.1">
    <property type="nucleotide sequence ID" value="NC_012881.1"/>
</dbReference>
<dbReference type="GO" id="GO:0005737">
    <property type="term" value="C:cytoplasm"/>
    <property type="evidence" value="ECO:0007669"/>
    <property type="project" value="TreeGrafter"/>
</dbReference>
<dbReference type="AlphaFoldDB" id="C6BZD1"/>
<keyword evidence="3" id="KW-0274">FAD</keyword>
<accession>C6BZD1</accession>
<dbReference type="GO" id="GO:0047545">
    <property type="term" value="F:(S)-2-hydroxyglutarate dehydrogenase activity"/>
    <property type="evidence" value="ECO:0007669"/>
    <property type="project" value="TreeGrafter"/>
</dbReference>
<dbReference type="Gene3D" id="3.50.50.60">
    <property type="entry name" value="FAD/NAD(P)-binding domain"/>
    <property type="match status" value="1"/>
</dbReference>
<keyword evidence="4" id="KW-0560">Oxidoreductase</keyword>
<dbReference type="NCBIfam" id="NF008726">
    <property type="entry name" value="PRK11728.1"/>
    <property type="match status" value="1"/>
</dbReference>
<dbReference type="OrthoDB" id="9801699at2"/>
<dbReference type="SUPFAM" id="SSF51905">
    <property type="entry name" value="FAD/NAD(P)-binding domain"/>
    <property type="match status" value="1"/>
</dbReference>
<dbReference type="STRING" id="526222.Desal_2714"/>
<protein>
    <submittedName>
        <fullName evidence="7">FAD dependent oxidoreductase</fullName>
    </submittedName>
</protein>
<comment type="similarity">
    <text evidence="5">Belongs to the L2HGDH family.</text>
</comment>
<evidence type="ECO:0000313" key="7">
    <source>
        <dbReference type="EMBL" id="ACS80768.1"/>
    </source>
</evidence>
<keyword evidence="8" id="KW-1185">Reference proteome</keyword>
<evidence type="ECO:0000256" key="1">
    <source>
        <dbReference type="ARBA" id="ARBA00001974"/>
    </source>
</evidence>
<dbReference type="eggNOG" id="COG0579">
    <property type="taxonomic scope" value="Bacteria"/>
</dbReference>
<dbReference type="Pfam" id="PF01266">
    <property type="entry name" value="DAO"/>
    <property type="match status" value="1"/>
</dbReference>
<dbReference type="Gene3D" id="3.30.9.10">
    <property type="entry name" value="D-Amino Acid Oxidase, subunit A, domain 2"/>
    <property type="match status" value="1"/>
</dbReference>